<gene>
    <name evidence="1" type="ORF">CIRG_04599</name>
</gene>
<organism evidence="1 2">
    <name type="scientific">Coccidioides immitis RMSCC 2394</name>
    <dbReference type="NCBI Taxonomy" id="404692"/>
    <lineage>
        <taxon>Eukaryota</taxon>
        <taxon>Fungi</taxon>
        <taxon>Dikarya</taxon>
        <taxon>Ascomycota</taxon>
        <taxon>Pezizomycotina</taxon>
        <taxon>Eurotiomycetes</taxon>
        <taxon>Eurotiomycetidae</taxon>
        <taxon>Onygenales</taxon>
        <taxon>Onygenaceae</taxon>
        <taxon>Coccidioides</taxon>
    </lineage>
</organism>
<reference evidence="2" key="1">
    <citation type="journal article" date="2010" name="Genome Res.">
        <title>Population genomic sequencing of Coccidioides fungi reveals recent hybridization and transposon control.</title>
        <authorList>
            <person name="Neafsey D.E."/>
            <person name="Barker B.M."/>
            <person name="Sharpton T.J."/>
            <person name="Stajich J.E."/>
            <person name="Park D.J."/>
            <person name="Whiston E."/>
            <person name="Hung C.-Y."/>
            <person name="McMahan C."/>
            <person name="White J."/>
            <person name="Sykes S."/>
            <person name="Heiman D."/>
            <person name="Young S."/>
            <person name="Zeng Q."/>
            <person name="Abouelleil A."/>
            <person name="Aftuck L."/>
            <person name="Bessette D."/>
            <person name="Brown A."/>
            <person name="FitzGerald M."/>
            <person name="Lui A."/>
            <person name="Macdonald J.P."/>
            <person name="Priest M."/>
            <person name="Orbach M.J."/>
            <person name="Galgiani J.N."/>
            <person name="Kirkland T.N."/>
            <person name="Cole G.T."/>
            <person name="Birren B.W."/>
            <person name="Henn M.R."/>
            <person name="Taylor J.W."/>
            <person name="Rounsley S.D."/>
        </authorList>
    </citation>
    <scope>NUCLEOTIDE SEQUENCE [LARGE SCALE GENOMIC DNA]</scope>
    <source>
        <strain evidence="2">RMSCC 2394</strain>
    </source>
</reference>
<protein>
    <submittedName>
        <fullName evidence="1">Uncharacterized protein</fullName>
    </submittedName>
</protein>
<dbReference type="AlphaFoldDB" id="A0A0J6YDD6"/>
<evidence type="ECO:0000313" key="1">
    <source>
        <dbReference type="EMBL" id="KMP04918.1"/>
    </source>
</evidence>
<name>A0A0J6YDD6_COCIT</name>
<proteinExistence type="predicted"/>
<evidence type="ECO:0000313" key="2">
    <source>
        <dbReference type="Proteomes" id="UP000054565"/>
    </source>
</evidence>
<dbReference type="Proteomes" id="UP000054565">
    <property type="component" value="Unassembled WGS sequence"/>
</dbReference>
<dbReference type="EMBL" id="DS028095">
    <property type="protein sequence ID" value="KMP04918.1"/>
    <property type="molecule type" value="Genomic_DNA"/>
</dbReference>
<sequence length="148" mass="16708">MRNQSPHWVEPESSKVTGDHQQLHFSSVTMHAIKGFTLCSYLSLKYGGLCTDSLTPMLYDKAPSRPPVRPNVLSVVCNYYMYRVTPSVAQSTDENHGLLVYYTLHWAFLDVKAVRDNHLIQLFQAHFALHQGMIPDSPLAQASCADKQ</sequence>
<accession>A0A0J6YDD6</accession>